<feature type="compositionally biased region" description="Basic and acidic residues" evidence="1">
    <location>
        <begin position="143"/>
        <end position="161"/>
    </location>
</feature>
<dbReference type="Proteomes" id="UP001177670">
    <property type="component" value="Unassembled WGS sequence"/>
</dbReference>
<organism evidence="2 3">
    <name type="scientific">Melipona bicolor</name>
    <dbReference type="NCBI Taxonomy" id="60889"/>
    <lineage>
        <taxon>Eukaryota</taxon>
        <taxon>Metazoa</taxon>
        <taxon>Ecdysozoa</taxon>
        <taxon>Arthropoda</taxon>
        <taxon>Hexapoda</taxon>
        <taxon>Insecta</taxon>
        <taxon>Pterygota</taxon>
        <taxon>Neoptera</taxon>
        <taxon>Endopterygota</taxon>
        <taxon>Hymenoptera</taxon>
        <taxon>Apocrita</taxon>
        <taxon>Aculeata</taxon>
        <taxon>Apoidea</taxon>
        <taxon>Anthophila</taxon>
        <taxon>Apidae</taxon>
        <taxon>Melipona</taxon>
    </lineage>
</organism>
<name>A0AA40FJS7_9HYME</name>
<evidence type="ECO:0000313" key="3">
    <source>
        <dbReference type="Proteomes" id="UP001177670"/>
    </source>
</evidence>
<feature type="compositionally biased region" description="Basic residues" evidence="1">
    <location>
        <begin position="1"/>
        <end position="10"/>
    </location>
</feature>
<keyword evidence="3" id="KW-1185">Reference proteome</keyword>
<gene>
    <name evidence="2" type="ORF">K0M31_012839</name>
</gene>
<accession>A0AA40FJS7</accession>
<feature type="region of interest" description="Disordered" evidence="1">
    <location>
        <begin position="104"/>
        <end position="161"/>
    </location>
</feature>
<comment type="caution">
    <text evidence="2">The sequence shown here is derived from an EMBL/GenBank/DDBJ whole genome shotgun (WGS) entry which is preliminary data.</text>
</comment>
<reference evidence="2" key="1">
    <citation type="submission" date="2021-10" db="EMBL/GenBank/DDBJ databases">
        <title>Melipona bicolor Genome sequencing and assembly.</title>
        <authorList>
            <person name="Araujo N.S."/>
            <person name="Arias M.C."/>
        </authorList>
    </citation>
    <scope>NUCLEOTIDE SEQUENCE</scope>
    <source>
        <strain evidence="2">USP_2M_L1-L4_2017</strain>
        <tissue evidence="2">Whole body</tissue>
    </source>
</reference>
<feature type="compositionally biased region" description="Basic and acidic residues" evidence="1">
    <location>
        <begin position="19"/>
        <end position="34"/>
    </location>
</feature>
<feature type="region of interest" description="Disordered" evidence="1">
    <location>
        <begin position="1"/>
        <end position="47"/>
    </location>
</feature>
<feature type="compositionally biased region" description="Basic residues" evidence="1">
    <location>
        <begin position="35"/>
        <end position="47"/>
    </location>
</feature>
<sequence length="161" mass="18466">MPSAKNRCRPLLKTPMLAREPRVRGLETRSVGEKKKNRRRRRKTRKTAIRLKIDAGGGKTRPDGEKPVADCEASVADSENLMPIAEDPLWMRVIRCRWRKAQFSHERTEADSEIPEANDEGVPSPTRQTVPDGERPMQTGRNIKADSLKPRRTTRERISRM</sequence>
<proteinExistence type="predicted"/>
<evidence type="ECO:0000313" key="2">
    <source>
        <dbReference type="EMBL" id="KAK1120115.1"/>
    </source>
</evidence>
<protein>
    <submittedName>
        <fullName evidence="2">Uncharacterized protein</fullName>
    </submittedName>
</protein>
<dbReference type="EMBL" id="JAHYIQ010000033">
    <property type="protein sequence ID" value="KAK1120115.1"/>
    <property type="molecule type" value="Genomic_DNA"/>
</dbReference>
<dbReference type="AlphaFoldDB" id="A0AA40FJS7"/>
<evidence type="ECO:0000256" key="1">
    <source>
        <dbReference type="SAM" id="MobiDB-lite"/>
    </source>
</evidence>